<feature type="compositionally biased region" description="Polar residues" evidence="1">
    <location>
        <begin position="1"/>
        <end position="10"/>
    </location>
</feature>
<organism evidence="2 3">
    <name type="scientific">Apatococcus lobatus</name>
    <dbReference type="NCBI Taxonomy" id="904363"/>
    <lineage>
        <taxon>Eukaryota</taxon>
        <taxon>Viridiplantae</taxon>
        <taxon>Chlorophyta</taxon>
        <taxon>core chlorophytes</taxon>
        <taxon>Trebouxiophyceae</taxon>
        <taxon>Chlorellales</taxon>
        <taxon>Chlorellaceae</taxon>
        <taxon>Apatococcus</taxon>
    </lineage>
</organism>
<dbReference type="AlphaFoldDB" id="A0AAW1Q622"/>
<dbReference type="SUPFAM" id="SSF52540">
    <property type="entry name" value="P-loop containing nucleoside triphosphate hydrolases"/>
    <property type="match status" value="1"/>
</dbReference>
<keyword evidence="3" id="KW-1185">Reference proteome</keyword>
<dbReference type="Gene3D" id="3.40.50.300">
    <property type="entry name" value="P-loop containing nucleotide triphosphate hydrolases"/>
    <property type="match status" value="1"/>
</dbReference>
<feature type="compositionally biased region" description="Low complexity" evidence="1">
    <location>
        <begin position="11"/>
        <end position="30"/>
    </location>
</feature>
<evidence type="ECO:0000256" key="1">
    <source>
        <dbReference type="SAM" id="MobiDB-lite"/>
    </source>
</evidence>
<evidence type="ECO:0000313" key="3">
    <source>
        <dbReference type="Proteomes" id="UP001438707"/>
    </source>
</evidence>
<gene>
    <name evidence="2" type="ORF">WJX74_000811</name>
</gene>
<protein>
    <recommendedName>
        <fullName evidence="4">SF3 helicase domain-containing protein</fullName>
    </recommendedName>
</protein>
<sequence length="845" mass="94318">MSRSPLSDITNSNGPRGRSSSEGSPPGFGSQDPFEQPPGEFETAHDFLSREPLVISLRPKPDKADLDRLLAGFETRVTQVQGGQQGWPQAVFEYSSTDFGSLEQYLMDLQAQRPATAQQEVTATLNALLGKLKGLENAYRYIGQDPSFPEFKQILTRIDAITQLVICWRAAASSTLAILSGGRMPAIESSTVQKESVKLYNFVKFYAVQHGYRVGGPDGYVYIQDVHTMPDGRVHKTPHWRHVTRVPQPGESALMTAVDLIDECYKVDELGEDMVNINTSDEIKKQCAKRMAKNDKDLGLWPLSRHLHSCQNGTMDIKTHTWYSMSEGTPVDQETNVPYRSASYHDSELPEHLLRCGGRFREYGTEEIPEGHSWWADQPLVLDGILSHQKVPEDARRVLLAMIGATLFDIGELIPNPFEAGLEMLNKLEVILFVWGRAGTGKSTILNMISAMYNDDADLVGLLENQSDESFGLDKIKHAFVVIAQDIDSKFNLSPTQLTGMTSGQSSSVSHSAISSPMKASWMHSKHMLSSGCGLGLQSACITCRKTMHRDLHMHMLQYASETCGGGRRGIRVSMHRGMCHVRTHFNCLDRVPTGEKVVIRGKYAKDVVVPNWRAMFAMAGNESFTTREQANAGNRLTRRTVPFHFGQKVTEHNRSLLGKMKLEMPLLIWVCSWALRALLAELGEERGMEGMVNSVPWLSGCVDDLNSTSRLMRKWLEETPQIVYGKDLFVEVDVMRDRFNDWKQQNNIRSVQSSGPYLEWTATAVDDAFSYAERRLGGKGPEEDSSIEPKDISGMLRTNVHPLEAVGLPKVFTGITWREVHGRASSPPPDRGAQADPRMGQPFL</sequence>
<comment type="caution">
    <text evidence="2">The sequence shown here is derived from an EMBL/GenBank/DDBJ whole genome shotgun (WGS) entry which is preliminary data.</text>
</comment>
<name>A0AAW1Q622_9CHLO</name>
<accession>A0AAW1Q622</accession>
<evidence type="ECO:0000313" key="2">
    <source>
        <dbReference type="EMBL" id="KAK9816083.1"/>
    </source>
</evidence>
<dbReference type="EMBL" id="JALJOS010000091">
    <property type="protein sequence ID" value="KAK9816083.1"/>
    <property type="molecule type" value="Genomic_DNA"/>
</dbReference>
<feature type="region of interest" description="Disordered" evidence="1">
    <location>
        <begin position="1"/>
        <end position="43"/>
    </location>
</feature>
<dbReference type="Proteomes" id="UP001438707">
    <property type="component" value="Unassembled WGS sequence"/>
</dbReference>
<feature type="region of interest" description="Disordered" evidence="1">
    <location>
        <begin position="822"/>
        <end position="845"/>
    </location>
</feature>
<evidence type="ECO:0008006" key="4">
    <source>
        <dbReference type="Google" id="ProtNLM"/>
    </source>
</evidence>
<reference evidence="2 3" key="1">
    <citation type="journal article" date="2024" name="Nat. Commun.">
        <title>Phylogenomics reveals the evolutionary origins of lichenization in chlorophyte algae.</title>
        <authorList>
            <person name="Puginier C."/>
            <person name="Libourel C."/>
            <person name="Otte J."/>
            <person name="Skaloud P."/>
            <person name="Haon M."/>
            <person name="Grisel S."/>
            <person name="Petersen M."/>
            <person name="Berrin J.G."/>
            <person name="Delaux P.M."/>
            <person name="Dal Grande F."/>
            <person name="Keller J."/>
        </authorList>
    </citation>
    <scope>NUCLEOTIDE SEQUENCE [LARGE SCALE GENOMIC DNA]</scope>
    <source>
        <strain evidence="2 3">SAG 2145</strain>
    </source>
</reference>
<dbReference type="InterPro" id="IPR027417">
    <property type="entry name" value="P-loop_NTPase"/>
</dbReference>
<proteinExistence type="predicted"/>